<evidence type="ECO:0000256" key="1">
    <source>
        <dbReference type="SAM" id="MobiDB-lite"/>
    </source>
</evidence>
<dbReference type="CDD" id="cd00118">
    <property type="entry name" value="LysM"/>
    <property type="match status" value="1"/>
</dbReference>
<reference evidence="4 5" key="1">
    <citation type="submission" date="2016-01" db="EMBL/GenBank/DDBJ databases">
        <title>Draft genome sequence of Clavibacter michiganensis subsp. tessellarius DOAB 609.</title>
        <authorList>
            <person name="Tambong J.T."/>
        </authorList>
    </citation>
    <scope>NUCLEOTIDE SEQUENCE [LARGE SCALE GENOMIC DNA]</scope>
    <source>
        <strain evidence="4 5">DOAB 609</strain>
    </source>
</reference>
<evidence type="ECO:0000259" key="3">
    <source>
        <dbReference type="PROSITE" id="PS51782"/>
    </source>
</evidence>
<accession>A0A154V595</accession>
<dbReference type="PROSITE" id="PS51318">
    <property type="entry name" value="TAT"/>
    <property type="match status" value="1"/>
</dbReference>
<dbReference type="STRING" id="31965.AWH51_03490"/>
<keyword evidence="2" id="KW-0732">Signal</keyword>
<evidence type="ECO:0000313" key="4">
    <source>
        <dbReference type="EMBL" id="KZC96344.1"/>
    </source>
</evidence>
<sequence>MTGAPATASLAIMTHRPLLAAALLAAAAIALGGCTSTDDAPAPAATVSASADASPATRTPEAPEPVVPTDGGPRSQAQGEIASVVGGLTYYTPAPGDTMTGVAARFGLCVADLQAANAGNSEILAGEEMVVARTTATPLDDRACLG</sequence>
<feature type="region of interest" description="Disordered" evidence="1">
    <location>
        <begin position="40"/>
        <end position="78"/>
    </location>
</feature>
<dbReference type="InterPro" id="IPR006311">
    <property type="entry name" value="TAT_signal"/>
</dbReference>
<evidence type="ECO:0000313" key="5">
    <source>
        <dbReference type="Proteomes" id="UP000076218"/>
    </source>
</evidence>
<organism evidence="4 5">
    <name type="scientific">Clavibacter tessellarius</name>
    <dbReference type="NCBI Taxonomy" id="31965"/>
    <lineage>
        <taxon>Bacteria</taxon>
        <taxon>Bacillati</taxon>
        <taxon>Actinomycetota</taxon>
        <taxon>Actinomycetes</taxon>
        <taxon>Micrococcales</taxon>
        <taxon>Microbacteriaceae</taxon>
        <taxon>Clavibacter</taxon>
    </lineage>
</organism>
<dbReference type="PROSITE" id="PS51782">
    <property type="entry name" value="LYSM"/>
    <property type="match status" value="1"/>
</dbReference>
<dbReference type="InterPro" id="IPR036779">
    <property type="entry name" value="LysM_dom_sf"/>
</dbReference>
<name>A0A154V595_9MICO</name>
<dbReference type="AlphaFoldDB" id="A0A154V595"/>
<feature type="domain" description="LysM" evidence="3">
    <location>
        <begin position="89"/>
        <end position="138"/>
    </location>
</feature>
<dbReference type="Proteomes" id="UP000076218">
    <property type="component" value="Unassembled WGS sequence"/>
</dbReference>
<proteinExistence type="predicted"/>
<dbReference type="Gene3D" id="3.10.350.10">
    <property type="entry name" value="LysM domain"/>
    <property type="match status" value="1"/>
</dbReference>
<evidence type="ECO:0000256" key="2">
    <source>
        <dbReference type="SAM" id="SignalP"/>
    </source>
</evidence>
<feature type="compositionally biased region" description="Low complexity" evidence="1">
    <location>
        <begin position="40"/>
        <end position="57"/>
    </location>
</feature>
<gene>
    <name evidence="4" type="ORF">AWH51_03490</name>
</gene>
<comment type="caution">
    <text evidence="4">The sequence shown here is derived from an EMBL/GenBank/DDBJ whole genome shotgun (WGS) entry which is preliminary data.</text>
</comment>
<feature type="chain" id="PRO_5007601575" description="LysM domain-containing protein" evidence="2">
    <location>
        <begin position="21"/>
        <end position="146"/>
    </location>
</feature>
<dbReference type="EMBL" id="LQXA01000007">
    <property type="protein sequence ID" value="KZC96344.1"/>
    <property type="molecule type" value="Genomic_DNA"/>
</dbReference>
<protein>
    <recommendedName>
        <fullName evidence="3">LysM domain-containing protein</fullName>
    </recommendedName>
</protein>
<dbReference type="InterPro" id="IPR018392">
    <property type="entry name" value="LysM"/>
</dbReference>
<dbReference type="SUPFAM" id="SSF54106">
    <property type="entry name" value="LysM domain"/>
    <property type="match status" value="1"/>
</dbReference>
<feature type="signal peptide" evidence="2">
    <location>
        <begin position="1"/>
        <end position="20"/>
    </location>
</feature>